<feature type="domain" description="NAD(P)-binding" evidence="1">
    <location>
        <begin position="12"/>
        <end position="190"/>
    </location>
</feature>
<organism evidence="2 3">
    <name type="scientific">Paracoccus panacisoli</name>
    <dbReference type="NCBI Taxonomy" id="1510163"/>
    <lineage>
        <taxon>Bacteria</taxon>
        <taxon>Pseudomonadati</taxon>
        <taxon>Pseudomonadota</taxon>
        <taxon>Alphaproteobacteria</taxon>
        <taxon>Rhodobacterales</taxon>
        <taxon>Paracoccaceae</taxon>
        <taxon>Paracoccus</taxon>
    </lineage>
</organism>
<dbReference type="RefSeq" id="WP_394320871.1">
    <property type="nucleotide sequence ID" value="NZ_JBHMQU010000067.1"/>
</dbReference>
<evidence type="ECO:0000313" key="2">
    <source>
        <dbReference type="EMBL" id="MFC0812978.1"/>
    </source>
</evidence>
<dbReference type="CDD" id="cd05243">
    <property type="entry name" value="SDR_a5"/>
    <property type="match status" value="1"/>
</dbReference>
<dbReference type="Pfam" id="PF13460">
    <property type="entry name" value="NAD_binding_10"/>
    <property type="match status" value="1"/>
</dbReference>
<protein>
    <submittedName>
        <fullName evidence="2">SDR family oxidoreductase</fullName>
    </submittedName>
</protein>
<sequence length="257" mass="27366">MSKISGVLLVVGATGSIGQHVVASGLAHGYTLRALVRDGSRAKDFPASVQTVVGDMTRPETLSAAVEGVDAIVFTHGSYGNPAAAADVDYGAVRNVLAALGNRRARIALMSTIGATDRRGSHDWKRRGERLVRASGLPYTIVRPAWFDHNRPDQLQLLMLQGDKDLAGNPTDGVIARRQIAEVLVRSLSSEAALRKTFELHAETGPEQADFDTVFAPLAADPADALDGARDKANMPLAQEPDQIRAELQAVRDRAAG</sequence>
<gene>
    <name evidence="2" type="ORF">ACFHYO_12765</name>
</gene>
<dbReference type="PANTHER" id="PTHR15020">
    <property type="entry name" value="FLAVIN REDUCTASE-RELATED"/>
    <property type="match status" value="1"/>
</dbReference>
<proteinExistence type="predicted"/>
<dbReference type="EMBL" id="JBHMQU010000067">
    <property type="protein sequence ID" value="MFC0812978.1"/>
    <property type="molecule type" value="Genomic_DNA"/>
</dbReference>
<dbReference type="SUPFAM" id="SSF51735">
    <property type="entry name" value="NAD(P)-binding Rossmann-fold domains"/>
    <property type="match status" value="1"/>
</dbReference>
<evidence type="ECO:0000313" key="3">
    <source>
        <dbReference type="Proteomes" id="UP001589920"/>
    </source>
</evidence>
<comment type="caution">
    <text evidence="2">The sequence shown here is derived from an EMBL/GenBank/DDBJ whole genome shotgun (WGS) entry which is preliminary data.</text>
</comment>
<reference evidence="2 3" key="1">
    <citation type="submission" date="2024-09" db="EMBL/GenBank/DDBJ databases">
        <authorList>
            <person name="Sun Q."/>
            <person name="Mori K."/>
        </authorList>
    </citation>
    <scope>NUCLEOTIDE SEQUENCE [LARGE SCALE GENOMIC DNA]</scope>
    <source>
        <strain evidence="2 3">KCTC 42086</strain>
    </source>
</reference>
<dbReference type="InterPro" id="IPR036291">
    <property type="entry name" value="NAD(P)-bd_dom_sf"/>
</dbReference>
<dbReference type="InterPro" id="IPR016040">
    <property type="entry name" value="NAD(P)-bd_dom"/>
</dbReference>
<dbReference type="Gene3D" id="3.40.50.720">
    <property type="entry name" value="NAD(P)-binding Rossmann-like Domain"/>
    <property type="match status" value="1"/>
</dbReference>
<accession>A0ABV6T6S0</accession>
<dbReference type="Proteomes" id="UP001589920">
    <property type="component" value="Unassembled WGS sequence"/>
</dbReference>
<dbReference type="PANTHER" id="PTHR15020:SF50">
    <property type="entry name" value="UPF0659 PROTEIN YMR090W"/>
    <property type="match status" value="1"/>
</dbReference>
<evidence type="ECO:0000259" key="1">
    <source>
        <dbReference type="Pfam" id="PF13460"/>
    </source>
</evidence>
<keyword evidence="3" id="KW-1185">Reference proteome</keyword>
<name>A0ABV6T6S0_9RHOB</name>